<dbReference type="AlphaFoldDB" id="A0A0E9XAE7"/>
<reference evidence="2" key="2">
    <citation type="journal article" date="2015" name="Fish Shellfish Immunol.">
        <title>Early steps in the European eel (Anguilla anguilla)-Vibrio vulnificus interaction in the gills: Role of the RtxA13 toxin.</title>
        <authorList>
            <person name="Callol A."/>
            <person name="Pajuelo D."/>
            <person name="Ebbesson L."/>
            <person name="Teles M."/>
            <person name="MacKenzie S."/>
            <person name="Amaro C."/>
        </authorList>
    </citation>
    <scope>NUCLEOTIDE SEQUENCE</scope>
</reference>
<dbReference type="PROSITE" id="PS51257">
    <property type="entry name" value="PROKAR_LIPOPROTEIN"/>
    <property type="match status" value="1"/>
</dbReference>
<keyword evidence="1" id="KW-0472">Membrane</keyword>
<name>A0A0E9XAE7_ANGAN</name>
<keyword evidence="1" id="KW-1133">Transmembrane helix</keyword>
<evidence type="ECO:0000256" key="1">
    <source>
        <dbReference type="SAM" id="Phobius"/>
    </source>
</evidence>
<reference evidence="2" key="1">
    <citation type="submission" date="2014-11" db="EMBL/GenBank/DDBJ databases">
        <authorList>
            <person name="Amaro Gonzalez C."/>
        </authorList>
    </citation>
    <scope>NUCLEOTIDE SEQUENCE</scope>
</reference>
<dbReference type="EMBL" id="GBXM01009166">
    <property type="protein sequence ID" value="JAH99411.1"/>
    <property type="molecule type" value="Transcribed_RNA"/>
</dbReference>
<evidence type="ECO:0000313" key="2">
    <source>
        <dbReference type="EMBL" id="JAH99411.1"/>
    </source>
</evidence>
<proteinExistence type="predicted"/>
<keyword evidence="1" id="KW-0812">Transmembrane</keyword>
<organism evidence="2">
    <name type="scientific">Anguilla anguilla</name>
    <name type="common">European freshwater eel</name>
    <name type="synonym">Muraena anguilla</name>
    <dbReference type="NCBI Taxonomy" id="7936"/>
    <lineage>
        <taxon>Eukaryota</taxon>
        <taxon>Metazoa</taxon>
        <taxon>Chordata</taxon>
        <taxon>Craniata</taxon>
        <taxon>Vertebrata</taxon>
        <taxon>Euteleostomi</taxon>
        <taxon>Actinopterygii</taxon>
        <taxon>Neopterygii</taxon>
        <taxon>Teleostei</taxon>
        <taxon>Anguilliformes</taxon>
        <taxon>Anguillidae</taxon>
        <taxon>Anguilla</taxon>
    </lineage>
</organism>
<accession>A0A0E9XAE7</accession>
<sequence>MHKAVHFLSCSIIFSCVLLICMLNHICRWHVLCHHMEDCLF</sequence>
<protein>
    <submittedName>
        <fullName evidence="2">Uncharacterized protein</fullName>
    </submittedName>
</protein>
<feature type="transmembrane region" description="Helical" evidence="1">
    <location>
        <begin position="6"/>
        <end position="26"/>
    </location>
</feature>